<dbReference type="InterPro" id="IPR029044">
    <property type="entry name" value="Nucleotide-diphossugar_trans"/>
</dbReference>
<dbReference type="HOGENOM" id="CLU_025996_0_7_7"/>
<proteinExistence type="predicted"/>
<evidence type="ECO:0000256" key="2">
    <source>
        <dbReference type="SAM" id="Phobius"/>
    </source>
</evidence>
<dbReference type="PANTHER" id="PTHR43685:SF2">
    <property type="entry name" value="GLYCOSYLTRANSFERASE 2-LIKE DOMAIN-CONTAINING PROTEIN"/>
    <property type="match status" value="1"/>
</dbReference>
<dbReference type="AlphaFoldDB" id="B3E7E2"/>
<dbReference type="CAZy" id="GT2">
    <property type="family name" value="Glycosyltransferase Family 2"/>
</dbReference>
<dbReference type="InterPro" id="IPR050834">
    <property type="entry name" value="Glycosyltransf_2"/>
</dbReference>
<dbReference type="STRING" id="398767.Glov_2746"/>
<dbReference type="RefSeq" id="WP_012470788.1">
    <property type="nucleotide sequence ID" value="NC_010814.1"/>
</dbReference>
<keyword evidence="2" id="KW-1133">Transmembrane helix</keyword>
<keyword evidence="1 5" id="KW-0808">Transferase</keyword>
<evidence type="ECO:0000259" key="3">
    <source>
        <dbReference type="Pfam" id="PF00535"/>
    </source>
</evidence>
<keyword evidence="6" id="KW-1185">Reference proteome</keyword>
<dbReference type="KEGG" id="glo:Glov_2746"/>
<evidence type="ECO:0000259" key="4">
    <source>
        <dbReference type="Pfam" id="PF02709"/>
    </source>
</evidence>
<dbReference type="Pfam" id="PF02709">
    <property type="entry name" value="Glyco_transf_7C"/>
    <property type="match status" value="1"/>
</dbReference>
<feature type="transmembrane region" description="Helical" evidence="2">
    <location>
        <begin position="217"/>
        <end position="238"/>
    </location>
</feature>
<accession>B3E7E2</accession>
<dbReference type="PANTHER" id="PTHR43685">
    <property type="entry name" value="GLYCOSYLTRANSFERASE"/>
    <property type="match status" value="1"/>
</dbReference>
<evidence type="ECO:0000313" key="6">
    <source>
        <dbReference type="Proteomes" id="UP000002420"/>
    </source>
</evidence>
<dbReference type="GO" id="GO:0044010">
    <property type="term" value="P:single-species biofilm formation"/>
    <property type="evidence" value="ECO:0007669"/>
    <property type="project" value="TreeGrafter"/>
</dbReference>
<dbReference type="CDD" id="cd00761">
    <property type="entry name" value="Glyco_tranf_GTA_type"/>
    <property type="match status" value="1"/>
</dbReference>
<dbReference type="Proteomes" id="UP000002420">
    <property type="component" value="Chromosome"/>
</dbReference>
<dbReference type="InterPro" id="IPR001173">
    <property type="entry name" value="Glyco_trans_2-like"/>
</dbReference>
<evidence type="ECO:0000256" key="1">
    <source>
        <dbReference type="ARBA" id="ARBA00022679"/>
    </source>
</evidence>
<feature type="domain" description="Galactosyltransferase C-terminal" evidence="4">
    <location>
        <begin position="141"/>
        <end position="200"/>
    </location>
</feature>
<dbReference type="Pfam" id="PF00535">
    <property type="entry name" value="Glycos_transf_2"/>
    <property type="match status" value="1"/>
</dbReference>
<dbReference type="Gene3D" id="3.90.550.10">
    <property type="entry name" value="Spore Coat Polysaccharide Biosynthesis Protein SpsA, Chain A"/>
    <property type="match status" value="1"/>
</dbReference>
<sequence length="260" mass="29187">MPAVSVIIPCYNQGAYLAESIASVLASDFEDLEIIVVDDGSTEPETCLILETLNYPRTSLVRRQNGGLSTARNTGIAAAQGQYILPLDADDRIGPHYISQAAAALEADLELGIVYCRGEKFGDAEGLIQAASFSLSRMRFSNLIFCSALFRKADWEKVGGYKPEMRYGCEDWEFWISLLELGRKVLRLPEVGFGYRIRHESMNALMDSQKRLAMHRLIAALHPALFPWWFSYLLPLYYQIIHSALYRLLKRSGLPGKVLS</sequence>
<keyword evidence="2" id="KW-0472">Membrane</keyword>
<dbReference type="InterPro" id="IPR027791">
    <property type="entry name" value="Galactosyl_T_C"/>
</dbReference>
<dbReference type="SUPFAM" id="SSF53448">
    <property type="entry name" value="Nucleotide-diphospho-sugar transferases"/>
    <property type="match status" value="1"/>
</dbReference>
<evidence type="ECO:0000313" key="5">
    <source>
        <dbReference type="EMBL" id="ACD96459.1"/>
    </source>
</evidence>
<dbReference type="OrthoDB" id="9807414at2"/>
<gene>
    <name evidence="5" type="ordered locus">Glov_2746</name>
</gene>
<reference evidence="5 6" key="1">
    <citation type="submission" date="2008-05" db="EMBL/GenBank/DDBJ databases">
        <title>Complete sequence of chromosome of Geobacter lovleyi SZ.</title>
        <authorList>
            <consortium name="US DOE Joint Genome Institute"/>
            <person name="Lucas S."/>
            <person name="Copeland A."/>
            <person name="Lapidus A."/>
            <person name="Glavina del Rio T."/>
            <person name="Dalin E."/>
            <person name="Tice H."/>
            <person name="Bruce D."/>
            <person name="Goodwin L."/>
            <person name="Pitluck S."/>
            <person name="Chertkov O."/>
            <person name="Meincke L."/>
            <person name="Brettin T."/>
            <person name="Detter J.C."/>
            <person name="Han C."/>
            <person name="Tapia R."/>
            <person name="Kuske C.R."/>
            <person name="Schmutz J."/>
            <person name="Larimer F."/>
            <person name="Land M."/>
            <person name="Hauser L."/>
            <person name="Kyrpides N."/>
            <person name="Mikhailova N."/>
            <person name="Sung Y."/>
            <person name="Fletcher K.E."/>
            <person name="Ritalahti K.M."/>
            <person name="Loeffler F.E."/>
            <person name="Richardson P."/>
        </authorList>
    </citation>
    <scope>NUCLEOTIDE SEQUENCE [LARGE SCALE GENOMIC DNA]</scope>
    <source>
        <strain evidence="6">ATCC BAA-1151 / DSM 17278 / SZ</strain>
    </source>
</reference>
<name>B3E7E2_TRIL1</name>
<keyword evidence="2" id="KW-0812">Transmembrane</keyword>
<dbReference type="GO" id="GO:0016740">
    <property type="term" value="F:transferase activity"/>
    <property type="evidence" value="ECO:0007669"/>
    <property type="project" value="UniProtKB-KW"/>
</dbReference>
<dbReference type="eggNOG" id="COG1216">
    <property type="taxonomic scope" value="Bacteria"/>
</dbReference>
<feature type="domain" description="Glycosyltransferase 2-like" evidence="3">
    <location>
        <begin position="5"/>
        <end position="124"/>
    </location>
</feature>
<protein>
    <submittedName>
        <fullName evidence="5">Glycosyl transferase family 2</fullName>
    </submittedName>
</protein>
<dbReference type="EMBL" id="CP001089">
    <property type="protein sequence ID" value="ACD96459.1"/>
    <property type="molecule type" value="Genomic_DNA"/>
</dbReference>
<organism evidence="5 6">
    <name type="scientific">Trichlorobacter lovleyi (strain ATCC BAA-1151 / DSM 17278 / SZ)</name>
    <name type="common">Geobacter lovleyi</name>
    <dbReference type="NCBI Taxonomy" id="398767"/>
    <lineage>
        <taxon>Bacteria</taxon>
        <taxon>Pseudomonadati</taxon>
        <taxon>Thermodesulfobacteriota</taxon>
        <taxon>Desulfuromonadia</taxon>
        <taxon>Geobacterales</taxon>
        <taxon>Geobacteraceae</taxon>
        <taxon>Trichlorobacter</taxon>
    </lineage>
</organism>